<dbReference type="GO" id="GO:0030246">
    <property type="term" value="F:carbohydrate binding"/>
    <property type="evidence" value="ECO:0007669"/>
    <property type="project" value="InterPro"/>
</dbReference>
<dbReference type="SUPFAM" id="SSF48726">
    <property type="entry name" value="Immunoglobulin"/>
    <property type="match status" value="1"/>
</dbReference>
<dbReference type="SMART" id="SM00409">
    <property type="entry name" value="IG"/>
    <property type="match status" value="1"/>
</dbReference>
<dbReference type="InterPro" id="IPR011013">
    <property type="entry name" value="Gal_mutarotase_sf_dom"/>
</dbReference>
<dbReference type="AlphaFoldDB" id="A0A9Q0RR60"/>
<organism evidence="14 15">
    <name type="scientific">Blomia tropicalis</name>
    <name type="common">Mite</name>
    <dbReference type="NCBI Taxonomy" id="40697"/>
    <lineage>
        <taxon>Eukaryota</taxon>
        <taxon>Metazoa</taxon>
        <taxon>Ecdysozoa</taxon>
        <taxon>Arthropoda</taxon>
        <taxon>Chelicerata</taxon>
        <taxon>Arachnida</taxon>
        <taxon>Acari</taxon>
        <taxon>Acariformes</taxon>
        <taxon>Sarcoptiformes</taxon>
        <taxon>Astigmata</taxon>
        <taxon>Glycyphagoidea</taxon>
        <taxon>Echimyopodidae</taxon>
        <taxon>Blomia</taxon>
    </lineage>
</organism>
<dbReference type="Gene3D" id="3.30.60.30">
    <property type="match status" value="1"/>
</dbReference>
<dbReference type="InterPro" id="IPR036179">
    <property type="entry name" value="Ig-like_dom_sf"/>
</dbReference>
<evidence type="ECO:0000256" key="5">
    <source>
        <dbReference type="ARBA" id="ARBA00023157"/>
    </source>
</evidence>
<dbReference type="EMBL" id="JAPWDV010000001">
    <property type="protein sequence ID" value="KAJ6222701.1"/>
    <property type="molecule type" value="Genomic_DNA"/>
</dbReference>
<dbReference type="SUPFAM" id="SSF57184">
    <property type="entry name" value="Growth factor receptor domain"/>
    <property type="match status" value="1"/>
</dbReference>
<proteinExistence type="inferred from homology"/>
<sequence>MIASFELNGKKYSLYANNGTNSLHGGQKGLDKLMWTESVSTSNDSLTLERILKHEEEGYPGEIKVQVTFTVTDEIELRIDYMAMLTNGSDQTIVNCTNHSYFNLNGAYSANSSKIFDHLVLMEAAHYLDVDSNLIPTGSITSVKGTNFDFLNVPRAIGERTHQIVPNGYDHCFVLEPNVEQYRIDPDRLKKAIEVYSPLTGLKMTMSTTEPAFQFYTGAKIADGHRPKQTQSNDSFEIGSYSGFCLEAQRFPDAVNLENSVQALDCQSECNPQLCIVPSTDCYAGLIKDQCNCCMVCGRREGERCFNQTLSKQLFKESQIYDDCGDNLECRLRTDMEDGDKPEAICVCLKSDPICGTDGITYANECQFTEARYKRRNSLAKETDGPCKTAPQIITPPEDITNNIGSSVTFSCEVKGWPIPMIEWRMVNKEKELALPSDNEHISVQSRGGPSSYEITSWLQLTNIPREYSGTYTCVATNSEGQSRASAYLTIGNFKKNFDKVEDENENLNEL</sequence>
<dbReference type="Gene3D" id="2.60.40.10">
    <property type="entry name" value="Immunoglobulins"/>
    <property type="match status" value="1"/>
</dbReference>
<evidence type="ECO:0000256" key="2">
    <source>
        <dbReference type="ARBA" id="ARBA00004947"/>
    </source>
</evidence>
<feature type="domain" description="Ig-like" evidence="11">
    <location>
        <begin position="391"/>
        <end position="490"/>
    </location>
</feature>
<dbReference type="InterPro" id="IPR013783">
    <property type="entry name" value="Ig-like_fold"/>
</dbReference>
<comment type="pathway">
    <text evidence="2">Carbohydrate metabolism; galactose metabolism.</text>
</comment>
<dbReference type="InterPro" id="IPR000867">
    <property type="entry name" value="IGFBP-like"/>
</dbReference>
<dbReference type="InterPro" id="IPR036058">
    <property type="entry name" value="Kazal_dom_sf"/>
</dbReference>
<dbReference type="PROSITE" id="PS51465">
    <property type="entry name" value="KAZAL_2"/>
    <property type="match status" value="1"/>
</dbReference>
<dbReference type="CDD" id="cd09019">
    <property type="entry name" value="galactose_mutarotase_like"/>
    <property type="match status" value="1"/>
</dbReference>
<evidence type="ECO:0000259" key="12">
    <source>
        <dbReference type="PROSITE" id="PS51323"/>
    </source>
</evidence>
<reference evidence="14" key="1">
    <citation type="submission" date="2022-12" db="EMBL/GenBank/DDBJ databases">
        <title>Genome assemblies of Blomia tropicalis.</title>
        <authorList>
            <person name="Cui Y."/>
        </authorList>
    </citation>
    <scope>NUCLEOTIDE SEQUENCE</scope>
    <source>
        <tissue evidence="14">Adult mites</tissue>
    </source>
</reference>
<comment type="catalytic activity">
    <reaction evidence="1">
        <text>alpha-D-galactose = beta-D-galactose</text>
        <dbReference type="Rhea" id="RHEA:28675"/>
        <dbReference type="ChEBI" id="CHEBI:27667"/>
        <dbReference type="ChEBI" id="CHEBI:28061"/>
        <dbReference type="EC" id="5.1.3.3"/>
    </reaction>
    <physiologicalReaction direction="right-to-left" evidence="1">
        <dbReference type="Rhea" id="RHEA:28677"/>
    </physiologicalReaction>
</comment>
<dbReference type="InterPro" id="IPR003599">
    <property type="entry name" value="Ig_sub"/>
</dbReference>
<dbReference type="InterPro" id="IPR014718">
    <property type="entry name" value="GH-type_carb-bd"/>
</dbReference>
<dbReference type="CDD" id="cd00104">
    <property type="entry name" value="KAZAL_FS"/>
    <property type="match status" value="1"/>
</dbReference>
<dbReference type="Pfam" id="PF00219">
    <property type="entry name" value="IGFBP"/>
    <property type="match status" value="1"/>
</dbReference>
<gene>
    <name evidence="14" type="ORF">RDWZM_001246</name>
</gene>
<keyword evidence="5" id="KW-1015">Disulfide bond</keyword>
<keyword evidence="8" id="KW-0393">Immunoglobulin domain</keyword>
<evidence type="ECO:0000256" key="9">
    <source>
        <dbReference type="ARBA" id="ARBA00032729"/>
    </source>
</evidence>
<accession>A0A9Q0RR60</accession>
<dbReference type="Pfam" id="PF07679">
    <property type="entry name" value="I-set"/>
    <property type="match status" value="1"/>
</dbReference>
<dbReference type="GO" id="GO:0004034">
    <property type="term" value="F:aldose 1-epimerase activity"/>
    <property type="evidence" value="ECO:0007669"/>
    <property type="project" value="UniProtKB-EC"/>
</dbReference>
<protein>
    <recommendedName>
        <fullName evidence="4">Galactose mutarotase</fullName>
    </recommendedName>
    <alternativeName>
        <fullName evidence="9">Aldose 1-epimerase</fullName>
    </alternativeName>
</protein>
<dbReference type="InterPro" id="IPR008183">
    <property type="entry name" value="Aldose_1/G6P_1-epimerase"/>
</dbReference>
<comment type="similarity">
    <text evidence="3">Belongs to the aldose epimerase family.</text>
</comment>
<dbReference type="SMART" id="SM00408">
    <property type="entry name" value="IGc2"/>
    <property type="match status" value="1"/>
</dbReference>
<evidence type="ECO:0000313" key="14">
    <source>
        <dbReference type="EMBL" id="KAJ6222701.1"/>
    </source>
</evidence>
<feature type="domain" description="IGFBP N-terminal" evidence="12">
    <location>
        <begin position="262"/>
        <end position="349"/>
    </location>
</feature>
<dbReference type="InterPro" id="IPR003598">
    <property type="entry name" value="Ig_sub2"/>
</dbReference>
<dbReference type="PANTHER" id="PTHR10091">
    <property type="entry name" value="ALDOSE-1-EPIMERASE"/>
    <property type="match status" value="1"/>
</dbReference>
<dbReference type="GO" id="GO:0006006">
    <property type="term" value="P:glucose metabolic process"/>
    <property type="evidence" value="ECO:0007669"/>
    <property type="project" value="TreeGrafter"/>
</dbReference>
<name>A0A9Q0RR60_BLOTA</name>
<evidence type="ECO:0000256" key="6">
    <source>
        <dbReference type="ARBA" id="ARBA00023235"/>
    </source>
</evidence>
<evidence type="ECO:0000256" key="4">
    <source>
        <dbReference type="ARBA" id="ARBA00021023"/>
    </source>
</evidence>
<dbReference type="Gene3D" id="2.70.98.10">
    <property type="match status" value="1"/>
</dbReference>
<dbReference type="Pfam" id="PF01263">
    <property type="entry name" value="Aldose_epim"/>
    <property type="match status" value="1"/>
</dbReference>
<evidence type="ECO:0000259" key="11">
    <source>
        <dbReference type="PROSITE" id="PS50835"/>
    </source>
</evidence>
<evidence type="ECO:0000259" key="13">
    <source>
        <dbReference type="PROSITE" id="PS51465"/>
    </source>
</evidence>
<evidence type="ECO:0000256" key="3">
    <source>
        <dbReference type="ARBA" id="ARBA00006206"/>
    </source>
</evidence>
<evidence type="ECO:0000313" key="15">
    <source>
        <dbReference type="Proteomes" id="UP001142055"/>
    </source>
</evidence>
<dbReference type="FunFam" id="2.60.40.10:FF:000032">
    <property type="entry name" value="palladin isoform X1"/>
    <property type="match status" value="1"/>
</dbReference>
<dbReference type="InterPro" id="IPR018052">
    <property type="entry name" value="Ald1_epimerase_CS"/>
</dbReference>
<keyword evidence="7" id="KW-0119">Carbohydrate metabolism</keyword>
<dbReference type="Proteomes" id="UP001142055">
    <property type="component" value="Chromosome 1"/>
</dbReference>
<keyword evidence="15" id="KW-1185">Reference proteome</keyword>
<feature type="domain" description="Kazal-like" evidence="13">
    <location>
        <begin position="333"/>
        <end position="389"/>
    </location>
</feature>
<dbReference type="GO" id="GO:0005576">
    <property type="term" value="C:extracellular region"/>
    <property type="evidence" value="ECO:0007669"/>
    <property type="project" value="InterPro"/>
</dbReference>
<dbReference type="InterPro" id="IPR002350">
    <property type="entry name" value="Kazal_dom"/>
</dbReference>
<dbReference type="PANTHER" id="PTHR10091:SF0">
    <property type="entry name" value="GALACTOSE MUTAROTASE"/>
    <property type="match status" value="1"/>
</dbReference>
<comment type="caution">
    <text evidence="14">The sequence shown here is derived from an EMBL/GenBank/DDBJ whole genome shotgun (WGS) entry which is preliminary data.</text>
</comment>
<evidence type="ECO:0000256" key="10">
    <source>
        <dbReference type="ARBA" id="ARBA00045743"/>
    </source>
</evidence>
<dbReference type="PROSITE" id="PS00545">
    <property type="entry name" value="ALDOSE_1_EPIMERASE"/>
    <property type="match status" value="1"/>
</dbReference>
<dbReference type="Gene3D" id="4.10.40.20">
    <property type="match status" value="1"/>
</dbReference>
<dbReference type="InterPro" id="IPR007110">
    <property type="entry name" value="Ig-like_dom"/>
</dbReference>
<dbReference type="InterPro" id="IPR047215">
    <property type="entry name" value="Galactose_mutarotase-like"/>
</dbReference>
<evidence type="ECO:0000256" key="1">
    <source>
        <dbReference type="ARBA" id="ARBA00001712"/>
    </source>
</evidence>
<dbReference type="InterPro" id="IPR013098">
    <property type="entry name" value="Ig_I-set"/>
</dbReference>
<keyword evidence="6" id="KW-0413">Isomerase</keyword>
<dbReference type="SMART" id="SM00280">
    <property type="entry name" value="KAZAL"/>
    <property type="match status" value="1"/>
</dbReference>
<dbReference type="InterPro" id="IPR009030">
    <property type="entry name" value="Growth_fac_rcpt_cys_sf"/>
</dbReference>
<comment type="function">
    <text evidence="10">Mutarotase that catalyzes the interconversion of beta-D-galactose and alpha-D-galactose during galactose metabolism. Beta-D-galactose is metabolized in the liver into glucose 1-phosphate, the primary metabolic fuel, by the action of four enzymes that constitute the Leloir pathway: GALM, GALK1 (galactokinase), GALT (galactose-1-phosphate uridylyltransferase) and GALE (UDP-galactose-4'-epimerase). Involved in the maintenance of the equilibrium between the beta- and alpha-anomers of galactose, therefore ensuring a sufficient supply of the alpha-anomer for GALK1. Also active on D-glucose although shows a preference for galactose over glucose.</text>
</comment>
<dbReference type="Pfam" id="PF00050">
    <property type="entry name" value="Kazal_1"/>
    <property type="match status" value="1"/>
</dbReference>
<evidence type="ECO:0000256" key="8">
    <source>
        <dbReference type="ARBA" id="ARBA00023319"/>
    </source>
</evidence>
<dbReference type="PROSITE" id="PS50835">
    <property type="entry name" value="IG_LIKE"/>
    <property type="match status" value="1"/>
</dbReference>
<dbReference type="PROSITE" id="PS51323">
    <property type="entry name" value="IGFBP_N_2"/>
    <property type="match status" value="1"/>
</dbReference>
<dbReference type="GO" id="GO:0033499">
    <property type="term" value="P:galactose catabolic process via UDP-galactose, Leloir pathway"/>
    <property type="evidence" value="ECO:0007669"/>
    <property type="project" value="TreeGrafter"/>
</dbReference>
<dbReference type="SUPFAM" id="SSF100895">
    <property type="entry name" value="Kazal-type serine protease inhibitors"/>
    <property type="match status" value="1"/>
</dbReference>
<evidence type="ECO:0000256" key="7">
    <source>
        <dbReference type="ARBA" id="ARBA00023277"/>
    </source>
</evidence>
<dbReference type="SUPFAM" id="SSF74650">
    <property type="entry name" value="Galactose mutarotase-like"/>
    <property type="match status" value="1"/>
</dbReference>